<comment type="caution">
    <text evidence="1">The sequence shown here is derived from an EMBL/GenBank/DDBJ whole genome shotgun (WGS) entry which is preliminary data.</text>
</comment>
<dbReference type="Gene3D" id="2.60.40.10">
    <property type="entry name" value="Immunoglobulins"/>
    <property type="match status" value="1"/>
</dbReference>
<dbReference type="AlphaFoldDB" id="A0A9X3CTF2"/>
<feature type="non-terminal residue" evidence="1">
    <location>
        <position position="1"/>
    </location>
</feature>
<dbReference type="Proteomes" id="UP001155587">
    <property type="component" value="Unassembled WGS sequence"/>
</dbReference>
<reference evidence="1" key="1">
    <citation type="submission" date="2022-02" db="EMBL/GenBank/DDBJ databases">
        <title>Vibrio sp. nov, a new bacterium isolated from seawater.</title>
        <authorList>
            <person name="Yuan Y."/>
        </authorList>
    </citation>
    <scope>NUCLEOTIDE SEQUENCE</scope>
    <source>
        <strain evidence="1">ZSDZ65</strain>
    </source>
</reference>
<accession>A0A9X3CTF2</accession>
<name>A0A9X3CTF2_9VIBR</name>
<protein>
    <submittedName>
        <fullName evidence="1">VCBS domain-containing protein</fullName>
    </submittedName>
</protein>
<evidence type="ECO:0000313" key="1">
    <source>
        <dbReference type="EMBL" id="MCW8349421.1"/>
    </source>
</evidence>
<organism evidence="1 2">
    <name type="scientific">Vibrio qingdaonensis</name>
    <dbReference type="NCBI Taxonomy" id="2829491"/>
    <lineage>
        <taxon>Bacteria</taxon>
        <taxon>Pseudomonadati</taxon>
        <taxon>Pseudomonadota</taxon>
        <taxon>Gammaproteobacteria</taxon>
        <taxon>Vibrionales</taxon>
        <taxon>Vibrionaceae</taxon>
        <taxon>Vibrio</taxon>
    </lineage>
</organism>
<sequence>EAAFNTTVTSLNNDQGQSPLGTLTILADGTWTYNVDNSLTGVQELGDGDTRVERFEVASIDGSKTQIIEVTIEGTDDAPVIAGTDIGGVIEDTD</sequence>
<dbReference type="InterPro" id="IPR013783">
    <property type="entry name" value="Ig-like_fold"/>
</dbReference>
<evidence type="ECO:0000313" key="2">
    <source>
        <dbReference type="Proteomes" id="UP001155587"/>
    </source>
</evidence>
<dbReference type="InterPro" id="IPR010221">
    <property type="entry name" value="VCBS_dom"/>
</dbReference>
<keyword evidence="2" id="KW-1185">Reference proteome</keyword>
<proteinExistence type="predicted"/>
<gene>
    <name evidence="1" type="ORF">MD535_25975</name>
</gene>
<dbReference type="EMBL" id="JAKRRY010000198">
    <property type="protein sequence ID" value="MCW8349421.1"/>
    <property type="molecule type" value="Genomic_DNA"/>
</dbReference>
<dbReference type="RefSeq" id="WP_265678151.1">
    <property type="nucleotide sequence ID" value="NZ_JAKRRY010000198.1"/>
</dbReference>
<dbReference type="NCBIfam" id="TIGR01965">
    <property type="entry name" value="VCBS_repeat"/>
    <property type="match status" value="1"/>
</dbReference>
<feature type="non-terminal residue" evidence="1">
    <location>
        <position position="94"/>
    </location>
</feature>